<dbReference type="EMBL" id="QGDH01000205">
    <property type="protein sequence ID" value="RAR02756.1"/>
    <property type="molecule type" value="Genomic_DNA"/>
</dbReference>
<dbReference type="OrthoDB" id="6159439at2759"/>
<dbReference type="STRING" id="183478.A0A364MT94"/>
<gene>
    <name evidence="9" type="ORF">DDE83_008484</name>
</gene>
<feature type="region of interest" description="Disordered" evidence="7">
    <location>
        <begin position="74"/>
        <end position="103"/>
    </location>
</feature>
<reference evidence="10" key="1">
    <citation type="submission" date="2018-05" db="EMBL/GenBank/DDBJ databases">
        <title>Draft genome sequence of Stemphylium lycopersici strain CIDEFI 213.</title>
        <authorList>
            <person name="Medina R."/>
            <person name="Franco M.E.E."/>
            <person name="Lucentini C.G."/>
            <person name="Saparrat M.C.N."/>
            <person name="Balatti P.A."/>
        </authorList>
    </citation>
    <scope>NUCLEOTIDE SEQUENCE [LARGE SCALE GENOMIC DNA]</scope>
    <source>
        <strain evidence="10">CIDEFI 213</strain>
    </source>
</reference>
<dbReference type="CDD" id="cd00086">
    <property type="entry name" value="homeodomain"/>
    <property type="match status" value="1"/>
</dbReference>
<dbReference type="InterPro" id="IPR009057">
    <property type="entry name" value="Homeodomain-like_sf"/>
</dbReference>
<organism evidence="9 10">
    <name type="scientific">Stemphylium lycopersici</name>
    <name type="common">Tomato gray leaf spot disease fungus</name>
    <name type="synonym">Thyrospora lycopersici</name>
    <dbReference type="NCBI Taxonomy" id="183478"/>
    <lineage>
        <taxon>Eukaryota</taxon>
        <taxon>Fungi</taxon>
        <taxon>Dikarya</taxon>
        <taxon>Ascomycota</taxon>
        <taxon>Pezizomycotina</taxon>
        <taxon>Dothideomycetes</taxon>
        <taxon>Pleosporomycetidae</taxon>
        <taxon>Pleosporales</taxon>
        <taxon>Pleosporineae</taxon>
        <taxon>Pleosporaceae</taxon>
        <taxon>Stemphylium</taxon>
    </lineage>
</organism>
<evidence type="ECO:0000256" key="4">
    <source>
        <dbReference type="ARBA" id="ARBA00023242"/>
    </source>
</evidence>
<evidence type="ECO:0000256" key="6">
    <source>
        <dbReference type="RuleBase" id="RU000682"/>
    </source>
</evidence>
<evidence type="ECO:0000256" key="5">
    <source>
        <dbReference type="PROSITE-ProRule" id="PRU00108"/>
    </source>
</evidence>
<evidence type="ECO:0000313" key="9">
    <source>
        <dbReference type="EMBL" id="RAR02756.1"/>
    </source>
</evidence>
<evidence type="ECO:0000256" key="7">
    <source>
        <dbReference type="SAM" id="MobiDB-lite"/>
    </source>
</evidence>
<dbReference type="PROSITE" id="PS50071">
    <property type="entry name" value="HOMEOBOX_2"/>
    <property type="match status" value="1"/>
</dbReference>
<feature type="region of interest" description="Disordered" evidence="7">
    <location>
        <begin position="427"/>
        <end position="483"/>
    </location>
</feature>
<keyword evidence="4 5" id="KW-0539">Nucleus</keyword>
<dbReference type="GO" id="GO:0000977">
    <property type="term" value="F:RNA polymerase II transcription regulatory region sequence-specific DNA binding"/>
    <property type="evidence" value="ECO:0007669"/>
    <property type="project" value="TreeGrafter"/>
</dbReference>
<evidence type="ECO:0000256" key="2">
    <source>
        <dbReference type="ARBA" id="ARBA00023125"/>
    </source>
</evidence>
<feature type="region of interest" description="Disordered" evidence="7">
    <location>
        <begin position="580"/>
        <end position="608"/>
    </location>
</feature>
<dbReference type="GO" id="GO:0000981">
    <property type="term" value="F:DNA-binding transcription factor activity, RNA polymerase II-specific"/>
    <property type="evidence" value="ECO:0007669"/>
    <property type="project" value="TreeGrafter"/>
</dbReference>
<comment type="subcellular location">
    <subcellularLocation>
        <location evidence="1 5 6">Nucleus</location>
    </subcellularLocation>
</comment>
<feature type="compositionally biased region" description="Acidic residues" evidence="7">
    <location>
        <begin position="250"/>
        <end position="274"/>
    </location>
</feature>
<evidence type="ECO:0000259" key="8">
    <source>
        <dbReference type="PROSITE" id="PS50071"/>
    </source>
</evidence>
<feature type="DNA-binding region" description="Homeobox" evidence="5">
    <location>
        <begin position="291"/>
        <end position="351"/>
    </location>
</feature>
<evidence type="ECO:0000256" key="3">
    <source>
        <dbReference type="ARBA" id="ARBA00023155"/>
    </source>
</evidence>
<feature type="compositionally biased region" description="Polar residues" evidence="7">
    <location>
        <begin position="93"/>
        <end position="103"/>
    </location>
</feature>
<proteinExistence type="predicted"/>
<accession>A0A364MT94</accession>
<dbReference type="AlphaFoldDB" id="A0A364MT94"/>
<feature type="region of interest" description="Disordered" evidence="7">
    <location>
        <begin position="218"/>
        <end position="279"/>
    </location>
</feature>
<dbReference type="InterPro" id="IPR001356">
    <property type="entry name" value="HD"/>
</dbReference>
<dbReference type="PANTHER" id="PTHR24208:SF166">
    <property type="entry name" value="LIM HOMEOBOX TRANSCRIPTION FACTOR 1 ALPHA, ISOFORM B"/>
    <property type="match status" value="1"/>
</dbReference>
<dbReference type="PANTHER" id="PTHR24208">
    <property type="entry name" value="LIM/HOMEOBOX PROTEIN LHX"/>
    <property type="match status" value="1"/>
</dbReference>
<dbReference type="Gene3D" id="1.10.10.60">
    <property type="entry name" value="Homeodomain-like"/>
    <property type="match status" value="1"/>
</dbReference>
<feature type="compositionally biased region" description="Polar residues" evidence="7">
    <location>
        <begin position="462"/>
        <end position="476"/>
    </location>
</feature>
<keyword evidence="10" id="KW-1185">Reference proteome</keyword>
<feature type="domain" description="Homeobox" evidence="8">
    <location>
        <begin position="289"/>
        <end position="350"/>
    </location>
</feature>
<evidence type="ECO:0000256" key="1">
    <source>
        <dbReference type="ARBA" id="ARBA00004123"/>
    </source>
</evidence>
<feature type="compositionally biased region" description="Polar residues" evidence="7">
    <location>
        <begin position="227"/>
        <end position="241"/>
    </location>
</feature>
<comment type="caution">
    <text evidence="9">The sequence shown here is derived from an EMBL/GenBank/DDBJ whole genome shotgun (WGS) entry which is preliminary data.</text>
</comment>
<dbReference type="SUPFAM" id="SSF46689">
    <property type="entry name" value="Homeodomain-like"/>
    <property type="match status" value="1"/>
</dbReference>
<feature type="compositionally biased region" description="Polar residues" evidence="7">
    <location>
        <begin position="74"/>
        <end position="84"/>
    </location>
</feature>
<feature type="compositionally biased region" description="Polar residues" evidence="7">
    <location>
        <begin position="435"/>
        <end position="446"/>
    </location>
</feature>
<name>A0A364MT94_STELY</name>
<dbReference type="InterPro" id="IPR050453">
    <property type="entry name" value="LIM_Homeobox_TF"/>
</dbReference>
<keyword evidence="3 5" id="KW-0371">Homeobox</keyword>
<keyword evidence="2 5" id="KW-0238">DNA-binding</keyword>
<dbReference type="Pfam" id="PF00046">
    <property type="entry name" value="Homeodomain"/>
    <property type="match status" value="1"/>
</dbReference>
<protein>
    <submittedName>
        <fullName evidence="9">Homeobox-domain-containing protein</fullName>
    </submittedName>
</protein>
<dbReference type="GO" id="GO:0005634">
    <property type="term" value="C:nucleus"/>
    <property type="evidence" value="ECO:0007669"/>
    <property type="project" value="UniProtKB-SubCell"/>
</dbReference>
<dbReference type="SMART" id="SM00389">
    <property type="entry name" value="HOX"/>
    <property type="match status" value="1"/>
</dbReference>
<sequence length="662" mass="73258">MFTHRSRLCCEASNRSWPSLHTPTLLRPPNHAFTLTEQVARASPSSLFQFLKRPRHSIYLYLAHTVAAPPTSVSSLKLHQNSAPDSCPRETESAQGTSQPHNSTFQYPTSPLPEAPMVDGSFLIPLSPPSSPRLSVYSTTTADNEWQPSELRTLEHTPPHSDSDMAMLQTEVAGHNFDLKRPSMRSHKSFPYLLDSKSHLTSGSTTPSGLDEIEQHDVPNLTFGGSAPTSPISRLTPPSTHDGTHMEKIEDQDDQEDDLILDEKDDCGDDDDIKGEDRPPMSAAEIRAAKRKMKRFRLTHNQTRFLMSEFARQAHPDAAHRERLAREIPGLSPRQVQVWFQNRRAKLKRLTSDDRERMMRSRALPDDFDMASALHAPFGNSHGLGTPLASPGSFNPSYTEGNMMRPLSIDTFRRPLDSHMSPTGISPAFGGFSFTPPQSATDTISPVSAHEGSPFGFHSAPLDTSTRTSNPFSMPVSNPPAYAANHSIPRLSLHADRISRTRAESLQSPLRTSMSYTGVNEHSVTSDSHSHHDSSRYSSSMMPYGIGYSYTQVPGFGSSNGNRLRSFSNGVPRRIELSNYTPQRNSSTPQTSHFPSFSSSPLATPQSYAMPQMSAPHHLSSFPNSYMRNDSAHNDSYSAVGSVLGEVMENASQHSDDHHDQY</sequence>
<evidence type="ECO:0000313" key="10">
    <source>
        <dbReference type="Proteomes" id="UP000249619"/>
    </source>
</evidence>
<dbReference type="Proteomes" id="UP000249619">
    <property type="component" value="Unassembled WGS sequence"/>
</dbReference>